<dbReference type="PROSITE" id="PS00518">
    <property type="entry name" value="ZF_RING_1"/>
    <property type="match status" value="2"/>
</dbReference>
<dbReference type="AlphaFoldDB" id="A0A6B0SH06"/>
<dbReference type="InterPro" id="IPR001841">
    <property type="entry name" value="Znf_RING"/>
</dbReference>
<dbReference type="SUPFAM" id="SSF57850">
    <property type="entry name" value="RING/U-box"/>
    <property type="match status" value="2"/>
</dbReference>
<dbReference type="Gene3D" id="1.10.30.10">
    <property type="entry name" value="High mobility group box domain"/>
    <property type="match status" value="1"/>
</dbReference>
<keyword evidence="5" id="KW-0238">DNA-binding</keyword>
<organism evidence="12 13">
    <name type="scientific">Bos mutus</name>
    <name type="common">wild yak</name>
    <dbReference type="NCBI Taxonomy" id="72004"/>
    <lineage>
        <taxon>Eukaryota</taxon>
        <taxon>Metazoa</taxon>
        <taxon>Chordata</taxon>
        <taxon>Craniata</taxon>
        <taxon>Vertebrata</taxon>
        <taxon>Euteleostomi</taxon>
        <taxon>Mammalia</taxon>
        <taxon>Eutheria</taxon>
        <taxon>Laurasiatheria</taxon>
        <taxon>Artiodactyla</taxon>
        <taxon>Ruminantia</taxon>
        <taxon>Pecora</taxon>
        <taxon>Bovidae</taxon>
        <taxon>Bovinae</taxon>
        <taxon>Bos</taxon>
    </lineage>
</organism>
<evidence type="ECO:0000256" key="3">
    <source>
        <dbReference type="ARBA" id="ARBA00022833"/>
    </source>
</evidence>
<evidence type="ECO:0000259" key="10">
    <source>
        <dbReference type="PROSITE" id="PS50119"/>
    </source>
</evidence>
<dbReference type="EMBL" id="VBQZ03000407">
    <property type="protein sequence ID" value="MXQ99296.1"/>
    <property type="molecule type" value="Genomic_DNA"/>
</dbReference>
<dbReference type="PRINTS" id="PR01407">
    <property type="entry name" value="BUTYPHLNCDUF"/>
</dbReference>
<dbReference type="SMART" id="SM00336">
    <property type="entry name" value="BBOX"/>
    <property type="match status" value="2"/>
</dbReference>
<dbReference type="Gene3D" id="3.30.40.10">
    <property type="entry name" value="Zinc/RING finger domain, C3HC4 (zinc finger)"/>
    <property type="match status" value="2"/>
</dbReference>
<dbReference type="SUPFAM" id="SSF47095">
    <property type="entry name" value="HMG-box"/>
    <property type="match status" value="1"/>
</dbReference>
<evidence type="ECO:0000259" key="11">
    <source>
        <dbReference type="PROSITE" id="PS50188"/>
    </source>
</evidence>
<feature type="DNA-binding region" description="HMG box" evidence="5">
    <location>
        <begin position="1024"/>
        <end position="1092"/>
    </location>
</feature>
<feature type="domain" description="HMG box" evidence="9">
    <location>
        <begin position="1024"/>
        <end position="1092"/>
    </location>
</feature>
<feature type="region of interest" description="Disordered" evidence="7">
    <location>
        <begin position="1092"/>
        <end position="1125"/>
    </location>
</feature>
<dbReference type="InterPro" id="IPR003877">
    <property type="entry name" value="SPRY_dom"/>
</dbReference>
<evidence type="ECO:0000256" key="4">
    <source>
        <dbReference type="PROSITE-ProRule" id="PRU00024"/>
    </source>
</evidence>
<comment type="caution">
    <text evidence="12">The sequence shown here is derived from an EMBL/GenBank/DDBJ whole genome shotgun (WGS) entry which is preliminary data.</text>
</comment>
<feature type="coiled-coil region" evidence="6">
    <location>
        <begin position="661"/>
        <end position="688"/>
    </location>
</feature>
<dbReference type="GO" id="GO:0003677">
    <property type="term" value="F:DNA binding"/>
    <property type="evidence" value="ECO:0007669"/>
    <property type="project" value="UniProtKB-UniRule"/>
</dbReference>
<evidence type="ECO:0000256" key="7">
    <source>
        <dbReference type="SAM" id="MobiDB-lite"/>
    </source>
</evidence>
<gene>
    <name evidence="12" type="ORF">E5288_WYG012449</name>
</gene>
<name>A0A6B0SH06_9CETA</name>
<evidence type="ECO:0000313" key="13">
    <source>
        <dbReference type="Proteomes" id="UP000322234"/>
    </source>
</evidence>
<dbReference type="InterPro" id="IPR001870">
    <property type="entry name" value="B30.2/SPRY"/>
</dbReference>
<dbReference type="Proteomes" id="UP000322234">
    <property type="component" value="Unassembled WGS sequence"/>
</dbReference>
<dbReference type="CDD" id="cd19783">
    <property type="entry name" value="Bbox2_TRIM43-like"/>
    <property type="match status" value="1"/>
</dbReference>
<keyword evidence="6" id="KW-0175">Coiled coil</keyword>
<keyword evidence="1" id="KW-0479">Metal-binding</keyword>
<evidence type="ECO:0000256" key="2">
    <source>
        <dbReference type="ARBA" id="ARBA00022771"/>
    </source>
</evidence>
<dbReference type="GO" id="GO:0005634">
    <property type="term" value="C:nucleus"/>
    <property type="evidence" value="ECO:0007669"/>
    <property type="project" value="UniProtKB-UniRule"/>
</dbReference>
<dbReference type="PROSITE" id="PS50188">
    <property type="entry name" value="B302_SPRY"/>
    <property type="match status" value="2"/>
</dbReference>
<evidence type="ECO:0008006" key="14">
    <source>
        <dbReference type="Google" id="ProtNLM"/>
    </source>
</evidence>
<keyword evidence="2 4" id="KW-0863">Zinc-finger</keyword>
<dbReference type="InterPro" id="IPR013320">
    <property type="entry name" value="ConA-like_dom_sf"/>
</dbReference>
<dbReference type="InterPro" id="IPR000315">
    <property type="entry name" value="Znf_B-box"/>
</dbReference>
<feature type="domain" description="RING-type" evidence="8">
    <location>
        <begin position="15"/>
        <end position="56"/>
    </location>
</feature>
<protein>
    <recommendedName>
        <fullName evidence="14">Tripartite motif-containing protein 43</fullName>
    </recommendedName>
</protein>
<dbReference type="Pfam" id="PF00643">
    <property type="entry name" value="zf-B_box"/>
    <property type="match status" value="1"/>
</dbReference>
<dbReference type="SMART" id="SM00398">
    <property type="entry name" value="HMG"/>
    <property type="match status" value="1"/>
</dbReference>
<sequence>MDSEIPEAFQKELTCLVCLNFLLDPVTIGCGHSFCRSCLCLFWEQAKVPASCPVCRQRSEQTSFKTSFLLKNLVSTVRKANLRQFLKCEEHLCGTHKQKKTIFCEANKSLLCLVCSQGQEHKTHRHCLAEEAAEESWEKLAKQMTSLWEKIQETERNLKKSSRGTDPWMFYVYRHGDMIRRTYQMAPPFLPEEEDYYVESIVKEGQNIYNQLRRRQEEIIRKKRELREIHKELIQMCSKPDVELLQVRSEDVSESAQLHVPQPLLPELPARPMSGLMDWLNHFRVNFSLSNEVSSQHIRLFDDARRLTYEHDSLHASLDGGTLKYFASWGDQSFTSGKQYWEMLVDSSWDWAIGVCKDFWIRKDDGILDASNNDNFLLVCVKQDDHYQLWTTAPTTPLYIERPLGRVGVFLDCDRGSISFVDVAKRTLLWRYDDGVCTFPVRPFFCTGHRYYFNFQLIELHSLPLFHIRNMDSDTLQVFQSELTCSICMNCFLDPVTIDCGHSFCRPCLSLCWEEGQTPRRCPECRGISERPDFKTNIALKRLASLARQARADHDHSSEEQICVTHQEAKGLFCEVDQTLLCGPCSERPEHAAHSHSPIHRAAEESREKLLKRMSSLWKMREEIQICLNQEANTTQSFEDYVALRKVMIKLEYQRMLLLLREEEQLHLEALEREAKEICEELKESVFRMSQYRESLKEMYKELTEMCHKPDMELLQPLVLTWNRCPLYRTHLAQIQKPQPVNPELPSWPVSGFLHMLNNFRVHNVLSLTRIVHHAILDDGSALFEDDHPIVSRQPQGGSCVVSWGAWGFTSGRHYWELDVAQSSSWVLGVCKSIFTSDSSISIGAEEAYFLRSTKVNSQYILSTTSPPLVQFVKRPLGKIGMFLDYDNGTNHHTNLLNLESADAGDSAEMAELPGPYNCPKDLEMVLPKSQDDWSKEDIVQLLEYMEKSIPSNERHTFKTTQSMVDWEKVAFKGFSGEKCKLKWLEISYNLRKFRTLKEIIQEAKENVNNPSKSRNHKKHPDLPKRPLTAYLRFFKEMRPQYIQKHPKMSNQELTKVLSEEYKKLPEQLKLKYSQDFQKEKQEFQEKIDLFREQHPELVQNSRKPDVPKGSRSKCQRSFRKMCKK</sequence>
<dbReference type="Gene3D" id="3.30.160.60">
    <property type="entry name" value="Classic Zinc Finger"/>
    <property type="match status" value="2"/>
</dbReference>
<keyword evidence="5" id="KW-0539">Nucleus</keyword>
<dbReference type="Pfam" id="PF00505">
    <property type="entry name" value="HMG_box"/>
    <property type="match status" value="1"/>
</dbReference>
<dbReference type="Pfam" id="PF00622">
    <property type="entry name" value="SPRY"/>
    <property type="match status" value="2"/>
</dbReference>
<dbReference type="PANTHER" id="PTHR24103">
    <property type="entry name" value="E3 UBIQUITIN-PROTEIN LIGASE TRIM"/>
    <property type="match status" value="1"/>
</dbReference>
<dbReference type="PROSITE" id="PS50089">
    <property type="entry name" value="ZF_RING_2"/>
    <property type="match status" value="2"/>
</dbReference>
<dbReference type="InterPro" id="IPR027370">
    <property type="entry name" value="Znf-RING_euk"/>
</dbReference>
<dbReference type="InterPro" id="IPR013083">
    <property type="entry name" value="Znf_RING/FYVE/PHD"/>
</dbReference>
<dbReference type="InterPro" id="IPR050143">
    <property type="entry name" value="TRIM/RBCC"/>
</dbReference>
<evidence type="ECO:0000313" key="12">
    <source>
        <dbReference type="EMBL" id="MXQ99296.1"/>
    </source>
</evidence>
<dbReference type="PROSITE" id="PS50119">
    <property type="entry name" value="ZF_BBOX"/>
    <property type="match status" value="2"/>
</dbReference>
<feature type="domain" description="B30.2/SPRY" evidence="11">
    <location>
        <begin position="750"/>
        <end position="934"/>
    </location>
</feature>
<evidence type="ECO:0000259" key="8">
    <source>
        <dbReference type="PROSITE" id="PS50089"/>
    </source>
</evidence>
<dbReference type="SUPFAM" id="SSF57845">
    <property type="entry name" value="B-box zinc-binding domain"/>
    <property type="match status" value="2"/>
</dbReference>
<evidence type="ECO:0000259" key="9">
    <source>
        <dbReference type="PROSITE" id="PS50118"/>
    </source>
</evidence>
<feature type="domain" description="B box-type" evidence="10">
    <location>
        <begin position="88"/>
        <end position="131"/>
    </location>
</feature>
<feature type="compositionally biased region" description="Basic residues" evidence="7">
    <location>
        <begin position="1111"/>
        <end position="1125"/>
    </location>
</feature>
<dbReference type="Pfam" id="PF13445">
    <property type="entry name" value="zf-RING_UBOX"/>
    <property type="match status" value="1"/>
</dbReference>
<dbReference type="InterPro" id="IPR003879">
    <property type="entry name" value="Butyrophylin_SPRY"/>
</dbReference>
<feature type="domain" description="RING-type" evidence="8">
    <location>
        <begin position="485"/>
        <end position="526"/>
    </location>
</feature>
<feature type="domain" description="B box-type" evidence="10">
    <location>
        <begin position="558"/>
        <end position="599"/>
    </location>
</feature>
<dbReference type="InterPro" id="IPR043136">
    <property type="entry name" value="B30.2/SPRY_sf"/>
</dbReference>
<dbReference type="Pfam" id="PF15227">
    <property type="entry name" value="zf-C3HC4_4"/>
    <property type="match status" value="1"/>
</dbReference>
<feature type="domain" description="B30.2/SPRY" evidence="11">
    <location>
        <begin position="267"/>
        <end position="465"/>
    </location>
</feature>
<accession>A0A6B0SH06</accession>
<dbReference type="InterPro" id="IPR036910">
    <property type="entry name" value="HMG_box_dom_sf"/>
</dbReference>
<keyword evidence="13" id="KW-1185">Reference proteome</keyword>
<dbReference type="InterPro" id="IPR017907">
    <property type="entry name" value="Znf_RING_CS"/>
</dbReference>
<evidence type="ECO:0000256" key="6">
    <source>
        <dbReference type="SAM" id="Coils"/>
    </source>
</evidence>
<dbReference type="CDD" id="cd21998">
    <property type="entry name" value="HMG-box_UBF1_rpt1-like"/>
    <property type="match status" value="1"/>
</dbReference>
<dbReference type="InterPro" id="IPR009071">
    <property type="entry name" value="HMG_box_dom"/>
</dbReference>
<evidence type="ECO:0000256" key="5">
    <source>
        <dbReference type="PROSITE-ProRule" id="PRU00267"/>
    </source>
</evidence>
<proteinExistence type="predicted"/>
<evidence type="ECO:0000256" key="1">
    <source>
        <dbReference type="ARBA" id="ARBA00022723"/>
    </source>
</evidence>
<dbReference type="SUPFAM" id="SSF49899">
    <property type="entry name" value="Concanavalin A-like lectins/glucanases"/>
    <property type="match status" value="2"/>
</dbReference>
<dbReference type="SMART" id="SM00184">
    <property type="entry name" value="RING"/>
    <property type="match status" value="2"/>
</dbReference>
<keyword evidence="3" id="KW-0862">Zinc</keyword>
<dbReference type="PROSITE" id="PS50118">
    <property type="entry name" value="HMG_BOX_2"/>
    <property type="match status" value="1"/>
</dbReference>
<dbReference type="GO" id="GO:0008270">
    <property type="term" value="F:zinc ion binding"/>
    <property type="evidence" value="ECO:0007669"/>
    <property type="project" value="UniProtKB-KW"/>
</dbReference>
<reference evidence="12" key="1">
    <citation type="submission" date="2019-10" db="EMBL/GenBank/DDBJ databases">
        <title>The sequence and de novo assembly of the wild yak genome.</title>
        <authorList>
            <person name="Liu Y."/>
        </authorList>
    </citation>
    <scope>NUCLEOTIDE SEQUENCE [LARGE SCALE GENOMIC DNA]</scope>
    <source>
        <strain evidence="12">WY2019</strain>
    </source>
</reference>
<dbReference type="Gene3D" id="2.60.120.920">
    <property type="match status" value="2"/>
</dbReference>